<dbReference type="Gene3D" id="3.30.830.10">
    <property type="entry name" value="Metalloenzyme, LuxS/M16 peptidase-like"/>
    <property type="match status" value="4"/>
</dbReference>
<evidence type="ECO:0008006" key="7">
    <source>
        <dbReference type="Google" id="ProtNLM"/>
    </source>
</evidence>
<dbReference type="GO" id="GO:0006508">
    <property type="term" value="P:proteolysis"/>
    <property type="evidence" value="ECO:0007669"/>
    <property type="project" value="InterPro"/>
</dbReference>
<name>A0A9D5Q5R0_9BACT</name>
<proteinExistence type="inferred from homology"/>
<dbReference type="SUPFAM" id="SSF63411">
    <property type="entry name" value="LuxS/MPP-like metallohydrolase"/>
    <property type="match status" value="4"/>
</dbReference>
<evidence type="ECO:0000259" key="4">
    <source>
        <dbReference type="Pfam" id="PF05193"/>
    </source>
</evidence>
<dbReference type="Pfam" id="PF00675">
    <property type="entry name" value="Peptidase_M16"/>
    <property type="match status" value="2"/>
</dbReference>
<dbReference type="Pfam" id="PF05193">
    <property type="entry name" value="Peptidase_M16_C"/>
    <property type="match status" value="2"/>
</dbReference>
<gene>
    <name evidence="5" type="ORF">GF339_06025</name>
</gene>
<dbReference type="InterPro" id="IPR007863">
    <property type="entry name" value="Peptidase_M16_C"/>
</dbReference>
<dbReference type="InterPro" id="IPR011249">
    <property type="entry name" value="Metalloenz_LuxS/M16"/>
</dbReference>
<dbReference type="GO" id="GO:0046872">
    <property type="term" value="F:metal ion binding"/>
    <property type="evidence" value="ECO:0007669"/>
    <property type="project" value="InterPro"/>
</dbReference>
<evidence type="ECO:0000256" key="2">
    <source>
        <dbReference type="RuleBase" id="RU004447"/>
    </source>
</evidence>
<comment type="caution">
    <text evidence="5">The sequence shown here is derived from an EMBL/GenBank/DDBJ whole genome shotgun (WGS) entry which is preliminary data.</text>
</comment>
<dbReference type="InterPro" id="IPR050361">
    <property type="entry name" value="MPP/UQCRC_Complex"/>
</dbReference>
<feature type="domain" description="Peptidase M16 C-terminal" evidence="4">
    <location>
        <begin position="172"/>
        <end position="347"/>
    </location>
</feature>
<dbReference type="PROSITE" id="PS00143">
    <property type="entry name" value="INSULINASE"/>
    <property type="match status" value="1"/>
</dbReference>
<dbReference type="InterPro" id="IPR001431">
    <property type="entry name" value="Pept_M16_Zn_BS"/>
</dbReference>
<dbReference type="PANTHER" id="PTHR11851">
    <property type="entry name" value="METALLOPROTEASE"/>
    <property type="match status" value="1"/>
</dbReference>
<evidence type="ECO:0000313" key="5">
    <source>
        <dbReference type="EMBL" id="MBD3324121.1"/>
    </source>
</evidence>
<feature type="domain" description="Peptidase M16 N-terminal" evidence="3">
    <location>
        <begin position="481"/>
        <end position="601"/>
    </location>
</feature>
<feature type="domain" description="Peptidase M16 C-terminal" evidence="4">
    <location>
        <begin position="630"/>
        <end position="806"/>
    </location>
</feature>
<dbReference type="PANTHER" id="PTHR11851:SF49">
    <property type="entry name" value="MITOCHONDRIAL-PROCESSING PEPTIDASE SUBUNIT ALPHA"/>
    <property type="match status" value="1"/>
</dbReference>
<evidence type="ECO:0000256" key="1">
    <source>
        <dbReference type="ARBA" id="ARBA00007261"/>
    </source>
</evidence>
<dbReference type="Proteomes" id="UP000649604">
    <property type="component" value="Unassembled WGS sequence"/>
</dbReference>
<feature type="domain" description="Peptidase M16 N-terminal" evidence="3">
    <location>
        <begin position="21"/>
        <end position="162"/>
    </location>
</feature>
<dbReference type="EMBL" id="WJJP01000189">
    <property type="protein sequence ID" value="MBD3324121.1"/>
    <property type="molecule type" value="Genomic_DNA"/>
</dbReference>
<organism evidence="5 6">
    <name type="scientific">candidate division KSB3 bacterium</name>
    <dbReference type="NCBI Taxonomy" id="2044937"/>
    <lineage>
        <taxon>Bacteria</taxon>
        <taxon>candidate division KSB3</taxon>
    </lineage>
</organism>
<accession>A0A9D5Q5R0</accession>
<evidence type="ECO:0000313" key="6">
    <source>
        <dbReference type="Proteomes" id="UP000649604"/>
    </source>
</evidence>
<protein>
    <recommendedName>
        <fullName evidence="7">Peptidase M16</fullName>
    </recommendedName>
</protein>
<comment type="similarity">
    <text evidence="1 2">Belongs to the peptidase M16 family.</text>
</comment>
<sequence>MHPPNLDITTTVFDNGLRLITLEKHDVPIVTSSIWYRIGSAHEAPGHTGLAHLLEHLLFKGTPTYPKGSLDALTAMYGGHNNAGTSFDYTMYYFNFSSDRWEIALALEADRMQHCLFDPAEFEAERNVVLEELKRQQDSPWGELGVQMEATMFPGHPYHHPVLGWQADLEQLSRETVIEYYRTYYVPNNATLVIVGDIETSAVIEQVRRHFEQIPANPTLPAMDSPPLPSQTEHRIQLVQENTLKRLQIGYHATTLADPDTYALDLIDALLSQGKTTRLYHRLVEQEQLVTFVDTWNNPRRLPGVFSLFSTLHPGKEPARVEQIVEDELRRLRTEPVSTEELQKAKNVIAADFLFEKETTSGLAHSLGEYALLHTHEYIQTYIDQIEGITPADIMRVAQTYLVEENRTVGWSLPATPSQEHQAADAVSASLPPPSTDMAFHTSPIEKDDSSSPVTSSPFVFAPKDHQFHHHRWVLDNGLTVLCLENHVLPVVSLEVFVEAGQRYERDEHAGVAVLTGQLLDEGSTHRSGFEIAQAIESVGGILETQSQGASAQVLSQDVRLAIELLAEVLIHPVFPEEKLEQKRQQLLASLEADEDNLPLVGYNLFRDMVYGSHPYHRPRKGYKATLQALSRSDVREYFESYFHPNNTIVAIVGDADPDAVFAYVQQYFGEWQRQPLPPQPDVTIPSPVGPTHTHLPRNKAQTHLYLGHLGITRTNPDFYPLLTMDHILGLGAGFTDRISKTLRDEQGLAYSVSANISLSAEREPGVFMAYIGTSPGNMYRAIDGFLDEIRRIRTDLVSPEELEVAHNYITGNYVFHFETSTQLAHYLVSVERYQLGEDYIWTFPELIQSVTREDILRVARQYLDPDNYYIASTGRPLDA</sequence>
<evidence type="ECO:0000259" key="3">
    <source>
        <dbReference type="Pfam" id="PF00675"/>
    </source>
</evidence>
<dbReference type="InterPro" id="IPR011765">
    <property type="entry name" value="Pept_M16_N"/>
</dbReference>
<dbReference type="AlphaFoldDB" id="A0A9D5Q5R0"/>
<dbReference type="GO" id="GO:0004222">
    <property type="term" value="F:metalloendopeptidase activity"/>
    <property type="evidence" value="ECO:0007669"/>
    <property type="project" value="InterPro"/>
</dbReference>
<reference evidence="5" key="1">
    <citation type="submission" date="2019-11" db="EMBL/GenBank/DDBJ databases">
        <title>Microbial mats filling the niche in hypersaline microbial mats.</title>
        <authorList>
            <person name="Wong H.L."/>
            <person name="Macleod F.I."/>
            <person name="White R.A. III"/>
            <person name="Burns B.P."/>
        </authorList>
    </citation>
    <scope>NUCLEOTIDE SEQUENCE</scope>
    <source>
        <strain evidence="5">Rbin_158</strain>
    </source>
</reference>